<dbReference type="Proteomes" id="UP000789860">
    <property type="component" value="Unassembled WGS sequence"/>
</dbReference>
<gene>
    <name evidence="1" type="ORF">SCALOS_LOCUS390</name>
</gene>
<protein>
    <submittedName>
        <fullName evidence="1">8305_t:CDS:1</fullName>
    </submittedName>
</protein>
<sequence>HALFHAIRLGPSFLNIETTKIIMNKGGILSRYFIQKLYDSYGVYDPELLEEKLKTDPNLNKDQNKKWCSDLSFDVFILLLNKANILYGDKLNLQGNDMELFHYKTGGSYHINRAPLVMESNIKNIESLIINFKFIPFPPRINNGEEGVNVAYPSFDGFENNKQLNVIARSILLNLKLVNLWKSIGYHDICNHVNSLVMQGAMLILFPPHVGFKLDKEILDKRLKELVNIGFVLDNKTILDIFKLYKHRLNEVGDVFLNSFIEISNMEKQKFISSLLIDSMGMEGNQEIFDFISKYLHESLLINFNFNMI</sequence>
<organism evidence="1 2">
    <name type="scientific">Scutellospora calospora</name>
    <dbReference type="NCBI Taxonomy" id="85575"/>
    <lineage>
        <taxon>Eukaryota</taxon>
        <taxon>Fungi</taxon>
        <taxon>Fungi incertae sedis</taxon>
        <taxon>Mucoromycota</taxon>
        <taxon>Glomeromycotina</taxon>
        <taxon>Glomeromycetes</taxon>
        <taxon>Diversisporales</taxon>
        <taxon>Gigasporaceae</taxon>
        <taxon>Scutellospora</taxon>
    </lineage>
</organism>
<evidence type="ECO:0000313" key="1">
    <source>
        <dbReference type="EMBL" id="CAG8437718.1"/>
    </source>
</evidence>
<name>A0ACA9JV32_9GLOM</name>
<evidence type="ECO:0000313" key="2">
    <source>
        <dbReference type="Proteomes" id="UP000789860"/>
    </source>
</evidence>
<comment type="caution">
    <text evidence="1">The sequence shown here is derived from an EMBL/GenBank/DDBJ whole genome shotgun (WGS) entry which is preliminary data.</text>
</comment>
<reference evidence="1" key="1">
    <citation type="submission" date="2021-06" db="EMBL/GenBank/DDBJ databases">
        <authorList>
            <person name="Kallberg Y."/>
            <person name="Tangrot J."/>
            <person name="Rosling A."/>
        </authorList>
    </citation>
    <scope>NUCLEOTIDE SEQUENCE</scope>
    <source>
        <strain evidence="1">AU212A</strain>
    </source>
</reference>
<proteinExistence type="predicted"/>
<feature type="non-terminal residue" evidence="1">
    <location>
        <position position="1"/>
    </location>
</feature>
<accession>A0ACA9JV32</accession>
<dbReference type="EMBL" id="CAJVPM010000185">
    <property type="protein sequence ID" value="CAG8437718.1"/>
    <property type="molecule type" value="Genomic_DNA"/>
</dbReference>
<keyword evidence="2" id="KW-1185">Reference proteome</keyword>